<keyword evidence="4 7" id="KW-0031">Aminopeptidase</keyword>
<feature type="binding site" evidence="7">
    <location>
        <position position="325"/>
    </location>
    <ligand>
        <name>Mn(2+)</name>
        <dbReference type="ChEBI" id="CHEBI:29035"/>
        <label>1</label>
    </ligand>
</feature>
<sequence length="474" mass="52650">MNIKLVKDFNKIYDAYVMPKFEGEVKVYDKLTIEERIILEKLIEKKEFTGKKNTSISCELMHKGKLVNITYIGLGKREKLKTYDVIDAFHKALKDLDGEILIGTHGVEVTQVVEAAHYAKYDFNKYKTDKKEKKECSFDIFVEEDTTDICEGTVLAESVILTRDLVNEPANVIFPESLAHEVKVLGEKYEFEVEIFDEDKILELKMEAFLSVARAAEKRPKFIIMRHLGDPSNPTEIHGLVGKGLTYDTGGLSLKPSAGMANMKTDMGGAATVIGAMCALSRMKVKKNIVTVIAACENSIGGNAYRPGDIIGSMGGKTIEVDNTDAEGRLTLIDAVHYIINHENVKEVIDVATLTGAVLVALGMTTTGVLANNDEMYKHLEEASEIAGERVWRLPNFPEYKELYKSKIADLKNTGGRFGGSITAGMFIEEFVGETPWMHLDIAGTSSTDAPYGYYTHGGTGQIVRTLYNYYLKK</sequence>
<feature type="binding site" evidence="7">
    <location>
        <position position="243"/>
    </location>
    <ligand>
        <name>Mn(2+)</name>
        <dbReference type="ChEBI" id="CHEBI:29035"/>
        <label>2</label>
    </ligand>
</feature>
<evidence type="ECO:0000256" key="5">
    <source>
        <dbReference type="ARBA" id="ARBA00022670"/>
    </source>
</evidence>
<dbReference type="CDD" id="cd00433">
    <property type="entry name" value="Peptidase_M17"/>
    <property type="match status" value="1"/>
</dbReference>
<evidence type="ECO:0000256" key="6">
    <source>
        <dbReference type="ARBA" id="ARBA00022801"/>
    </source>
</evidence>
<dbReference type="SUPFAM" id="SSF53187">
    <property type="entry name" value="Zn-dependent exopeptidases"/>
    <property type="match status" value="1"/>
</dbReference>
<evidence type="ECO:0000256" key="4">
    <source>
        <dbReference type="ARBA" id="ARBA00022438"/>
    </source>
</evidence>
<feature type="binding site" evidence="7">
    <location>
        <position position="327"/>
    </location>
    <ligand>
        <name>Mn(2+)</name>
        <dbReference type="ChEBI" id="CHEBI:29035"/>
        <label>1</label>
    </ligand>
</feature>
<reference evidence="9 10" key="1">
    <citation type="submission" date="2018-08" db="EMBL/GenBank/DDBJ databases">
        <title>Draft genome sequence of Psychrilyobacter sp. strain SD5 isolated from Black Sea water.</title>
        <authorList>
            <person name="Yadav S."/>
            <person name="Villanueva L."/>
            <person name="Damste J.S.S."/>
        </authorList>
    </citation>
    <scope>NUCLEOTIDE SEQUENCE [LARGE SCALE GENOMIC DNA]</scope>
    <source>
        <strain evidence="9 10">SD5</strain>
    </source>
</reference>
<comment type="caution">
    <text evidence="9">The sequence shown here is derived from an EMBL/GenBank/DDBJ whole genome shotgun (WGS) entry which is preliminary data.</text>
</comment>
<feature type="binding site" evidence="7">
    <location>
        <position position="266"/>
    </location>
    <ligand>
        <name>Mn(2+)</name>
        <dbReference type="ChEBI" id="CHEBI:29035"/>
        <label>2</label>
    </ligand>
</feature>
<organism evidence="9 10">
    <name type="scientific">Psychrilyobacter piezotolerans</name>
    <dbReference type="NCBI Taxonomy" id="2293438"/>
    <lineage>
        <taxon>Bacteria</taxon>
        <taxon>Fusobacteriati</taxon>
        <taxon>Fusobacteriota</taxon>
        <taxon>Fusobacteriia</taxon>
        <taxon>Fusobacteriales</taxon>
        <taxon>Fusobacteriaceae</taxon>
        <taxon>Psychrilyobacter</taxon>
    </lineage>
</organism>
<dbReference type="InterPro" id="IPR008283">
    <property type="entry name" value="Peptidase_M17_N"/>
</dbReference>
<accession>A0ABX9KI42</accession>
<comment type="similarity">
    <text evidence="3 7">Belongs to the peptidase M17 family.</text>
</comment>
<dbReference type="SUPFAM" id="SSF52949">
    <property type="entry name" value="Macro domain-like"/>
    <property type="match status" value="1"/>
</dbReference>
<dbReference type="InterPro" id="IPR000819">
    <property type="entry name" value="Peptidase_M17_C"/>
</dbReference>
<feature type="domain" description="Cytosol aminopeptidase" evidence="8">
    <location>
        <begin position="323"/>
        <end position="330"/>
    </location>
</feature>
<name>A0ABX9KI42_9FUSO</name>
<dbReference type="RefSeq" id="WP_114641833.1">
    <property type="nucleotide sequence ID" value="NZ_JAACIO010000006.1"/>
</dbReference>
<dbReference type="GO" id="GO:0004177">
    <property type="term" value="F:aminopeptidase activity"/>
    <property type="evidence" value="ECO:0007669"/>
    <property type="project" value="UniProtKB-KW"/>
</dbReference>
<dbReference type="EC" id="3.4.11.1" evidence="7"/>
<feature type="binding site" evidence="7">
    <location>
        <position position="248"/>
    </location>
    <ligand>
        <name>Mn(2+)</name>
        <dbReference type="ChEBI" id="CHEBI:29035"/>
        <label>1</label>
    </ligand>
</feature>
<comment type="subcellular location">
    <subcellularLocation>
        <location evidence="7">Cytoplasm</location>
    </subcellularLocation>
</comment>
<dbReference type="EMBL" id="QUAJ01000007">
    <property type="protein sequence ID" value="REI41836.1"/>
    <property type="molecule type" value="Genomic_DNA"/>
</dbReference>
<dbReference type="Pfam" id="PF00883">
    <property type="entry name" value="Peptidase_M17"/>
    <property type="match status" value="1"/>
</dbReference>
<keyword evidence="7" id="KW-0479">Metal-binding</keyword>
<gene>
    <name evidence="7" type="primary">pepA</name>
    <name evidence="9" type="ORF">DYH56_05330</name>
</gene>
<comment type="cofactor">
    <cofactor evidence="7">
        <name>Mn(2+)</name>
        <dbReference type="ChEBI" id="CHEBI:29035"/>
    </cofactor>
    <text evidence="7">Binds 2 manganese ions per subunit.</text>
</comment>
<dbReference type="HAMAP" id="MF_00181">
    <property type="entry name" value="Cytosol_peptidase_M17"/>
    <property type="match status" value="1"/>
</dbReference>
<dbReference type="Proteomes" id="UP000263486">
    <property type="component" value="Unassembled WGS sequence"/>
</dbReference>
<evidence type="ECO:0000313" key="9">
    <source>
        <dbReference type="EMBL" id="REI41836.1"/>
    </source>
</evidence>
<dbReference type="EC" id="3.4.11.10" evidence="7"/>
<keyword evidence="6 7" id="KW-0378">Hydrolase</keyword>
<dbReference type="Gene3D" id="3.40.220.10">
    <property type="entry name" value="Leucine Aminopeptidase, subunit E, domain 1"/>
    <property type="match status" value="1"/>
</dbReference>
<dbReference type="PANTHER" id="PTHR11963:SF23">
    <property type="entry name" value="CYTOSOL AMINOPEPTIDASE"/>
    <property type="match status" value="1"/>
</dbReference>
<comment type="catalytic activity">
    <reaction evidence="2 7">
        <text>Release of an N-terminal amino acid, preferentially leucine, but not glutamic or aspartic acids.</text>
        <dbReference type="EC" id="3.4.11.10"/>
    </reaction>
</comment>
<dbReference type="InterPro" id="IPR023042">
    <property type="entry name" value="Peptidase_M17_leu_NH2_pept"/>
</dbReference>
<evidence type="ECO:0000256" key="3">
    <source>
        <dbReference type="ARBA" id="ARBA00009528"/>
    </source>
</evidence>
<comment type="function">
    <text evidence="7">Presumably involved in the processing and regular turnover of intracellular proteins. Catalyzes the removal of unsubstituted N-terminal amino acids from various peptides.</text>
</comment>
<proteinExistence type="inferred from homology"/>
<dbReference type="InterPro" id="IPR011356">
    <property type="entry name" value="Leucine_aapep/pepB"/>
</dbReference>
<feature type="active site" evidence="7">
    <location>
        <position position="329"/>
    </location>
</feature>
<keyword evidence="5 7" id="KW-0645">Protease</keyword>
<dbReference type="Gene3D" id="3.40.630.10">
    <property type="entry name" value="Zn peptidases"/>
    <property type="match status" value="1"/>
</dbReference>
<evidence type="ECO:0000256" key="2">
    <source>
        <dbReference type="ARBA" id="ARBA00000967"/>
    </source>
</evidence>
<protein>
    <recommendedName>
        <fullName evidence="7">Probable cytosol aminopeptidase</fullName>
        <ecNumber evidence="7">3.4.11.1</ecNumber>
    </recommendedName>
    <alternativeName>
        <fullName evidence="7">Leucine aminopeptidase</fullName>
        <shortName evidence="7">LAP</shortName>
        <ecNumber evidence="7">3.4.11.10</ecNumber>
    </alternativeName>
    <alternativeName>
        <fullName evidence="7">Leucyl aminopeptidase</fullName>
    </alternativeName>
</protein>
<evidence type="ECO:0000313" key="10">
    <source>
        <dbReference type="Proteomes" id="UP000263486"/>
    </source>
</evidence>
<keyword evidence="7" id="KW-0464">Manganese</keyword>
<dbReference type="PANTHER" id="PTHR11963">
    <property type="entry name" value="LEUCINE AMINOPEPTIDASE-RELATED"/>
    <property type="match status" value="1"/>
</dbReference>
<dbReference type="NCBIfam" id="NF002073">
    <property type="entry name" value="PRK00913.1-2"/>
    <property type="match status" value="1"/>
</dbReference>
<feature type="binding site" evidence="7">
    <location>
        <position position="248"/>
    </location>
    <ligand>
        <name>Mn(2+)</name>
        <dbReference type="ChEBI" id="CHEBI:29035"/>
        <label>2</label>
    </ligand>
</feature>
<keyword evidence="7" id="KW-0963">Cytoplasm</keyword>
<feature type="binding site" evidence="7">
    <location>
        <position position="327"/>
    </location>
    <ligand>
        <name>Mn(2+)</name>
        <dbReference type="ChEBI" id="CHEBI:29035"/>
        <label>2</label>
    </ligand>
</feature>
<evidence type="ECO:0000259" key="8">
    <source>
        <dbReference type="PROSITE" id="PS00631"/>
    </source>
</evidence>
<dbReference type="Pfam" id="PF02789">
    <property type="entry name" value="Peptidase_M17_N"/>
    <property type="match status" value="1"/>
</dbReference>
<keyword evidence="10" id="KW-1185">Reference proteome</keyword>
<evidence type="ECO:0000256" key="1">
    <source>
        <dbReference type="ARBA" id="ARBA00000135"/>
    </source>
</evidence>
<feature type="active site" evidence="7">
    <location>
        <position position="255"/>
    </location>
</feature>
<dbReference type="NCBIfam" id="NF002083">
    <property type="entry name" value="PRK00913.3-5"/>
    <property type="match status" value="1"/>
</dbReference>
<dbReference type="PROSITE" id="PS00631">
    <property type="entry name" value="CYTOSOL_AP"/>
    <property type="match status" value="1"/>
</dbReference>
<evidence type="ECO:0000256" key="7">
    <source>
        <dbReference type="HAMAP-Rule" id="MF_00181"/>
    </source>
</evidence>
<comment type="catalytic activity">
    <reaction evidence="1 7">
        <text>Release of an N-terminal amino acid, Xaa-|-Yaa-, in which Xaa is preferably Leu, but may be other amino acids including Pro although not Arg or Lys, and Yaa may be Pro. Amino acid amides and methyl esters are also readily hydrolyzed, but rates on arylamides are exceedingly low.</text>
        <dbReference type="EC" id="3.4.11.1"/>
    </reaction>
</comment>
<dbReference type="PRINTS" id="PR00481">
    <property type="entry name" value="LAMNOPPTDASE"/>
</dbReference>
<dbReference type="InterPro" id="IPR043472">
    <property type="entry name" value="Macro_dom-like"/>
</dbReference>